<evidence type="ECO:0000256" key="1">
    <source>
        <dbReference type="SAM" id="MobiDB-lite"/>
    </source>
</evidence>
<proteinExistence type="predicted"/>
<dbReference type="Proteomes" id="UP000789508">
    <property type="component" value="Unassembled WGS sequence"/>
</dbReference>
<protein>
    <submittedName>
        <fullName evidence="2">7004_t:CDS:1</fullName>
    </submittedName>
</protein>
<evidence type="ECO:0000313" key="3">
    <source>
        <dbReference type="Proteomes" id="UP000789508"/>
    </source>
</evidence>
<feature type="non-terminal residue" evidence="2">
    <location>
        <position position="1"/>
    </location>
</feature>
<keyword evidence="3" id="KW-1185">Reference proteome</keyword>
<sequence>MSKNQPNSSISDSSSSRTSRRIQHSENGNPVYPIGEIEYNMLILQVKNNAPRTPDVL</sequence>
<feature type="region of interest" description="Disordered" evidence="1">
    <location>
        <begin position="1"/>
        <end position="33"/>
    </location>
</feature>
<name>A0A9N9NDG7_9GLOM</name>
<accession>A0A9N9NDG7</accession>
<dbReference type="EMBL" id="CAJVPS010027221">
    <property type="protein sequence ID" value="CAG8723462.1"/>
    <property type="molecule type" value="Genomic_DNA"/>
</dbReference>
<dbReference type="OrthoDB" id="10611838at2759"/>
<organism evidence="2 3">
    <name type="scientific">Ambispora leptoticha</name>
    <dbReference type="NCBI Taxonomy" id="144679"/>
    <lineage>
        <taxon>Eukaryota</taxon>
        <taxon>Fungi</taxon>
        <taxon>Fungi incertae sedis</taxon>
        <taxon>Mucoromycota</taxon>
        <taxon>Glomeromycotina</taxon>
        <taxon>Glomeromycetes</taxon>
        <taxon>Archaeosporales</taxon>
        <taxon>Ambisporaceae</taxon>
        <taxon>Ambispora</taxon>
    </lineage>
</organism>
<feature type="compositionally biased region" description="Low complexity" evidence="1">
    <location>
        <begin position="8"/>
        <end position="17"/>
    </location>
</feature>
<reference evidence="2" key="1">
    <citation type="submission" date="2021-06" db="EMBL/GenBank/DDBJ databases">
        <authorList>
            <person name="Kallberg Y."/>
            <person name="Tangrot J."/>
            <person name="Rosling A."/>
        </authorList>
    </citation>
    <scope>NUCLEOTIDE SEQUENCE</scope>
    <source>
        <strain evidence="2">FL130A</strain>
    </source>
</reference>
<evidence type="ECO:0000313" key="2">
    <source>
        <dbReference type="EMBL" id="CAG8723462.1"/>
    </source>
</evidence>
<comment type="caution">
    <text evidence="2">The sequence shown here is derived from an EMBL/GenBank/DDBJ whole genome shotgun (WGS) entry which is preliminary data.</text>
</comment>
<dbReference type="AlphaFoldDB" id="A0A9N9NDG7"/>
<gene>
    <name evidence="2" type="ORF">ALEPTO_LOCUS12343</name>
</gene>